<dbReference type="GeneID" id="29998857"/>
<keyword evidence="1" id="KW-1134">Transmembrane beta strand</keyword>
<keyword evidence="1" id="KW-0472">Membrane</keyword>
<organism evidence="3">
    <name type="scientific">Galaxaura rugosa</name>
    <dbReference type="NCBI Taxonomy" id="268570"/>
    <lineage>
        <taxon>Eukaryota</taxon>
        <taxon>Rhodophyta</taxon>
        <taxon>Florideophyceae</taxon>
        <taxon>Nemaliophycidae</taxon>
        <taxon>Nemaliales</taxon>
        <taxon>Galaxauraceae</taxon>
        <taxon>Galaxaura</taxon>
    </lineage>
</organism>
<dbReference type="EMBL" id="LT622865">
    <property type="protein sequence ID" value="SCW21740.1"/>
    <property type="molecule type" value="Genomic_DNA"/>
</dbReference>
<reference evidence="3" key="1">
    <citation type="submission" date="2016-10" db="EMBL/GenBank/DDBJ databases">
        <title>Chloroplast genomes as a tool to resolve red algal phylogenies: a case study in the Nemaliales.</title>
        <authorList>
            <person name="Costa J.F."/>
            <person name="Lin S.M."/>
            <person name="Macaya E.C."/>
            <person name="Fernandez-Garcia C."/>
            <person name="Verbruggen H."/>
        </authorList>
    </citation>
    <scope>NUCLEOTIDE SEQUENCE</scope>
    <source>
        <strain evidence="3">JFC0074</strain>
    </source>
</reference>
<keyword evidence="2" id="KW-0812">Transmembrane</keyword>
<dbReference type="Gene3D" id="2.40.160.50">
    <property type="entry name" value="membrane protein fhac: a member of the omp85/tpsb transporter family"/>
    <property type="match status" value="1"/>
</dbReference>
<evidence type="ECO:0000256" key="2">
    <source>
        <dbReference type="ARBA" id="ARBA00022692"/>
    </source>
</evidence>
<keyword evidence="3" id="KW-0150">Chloroplast</keyword>
<name>A0A1G4NSV7_9FLOR</name>
<evidence type="ECO:0000313" key="3">
    <source>
        <dbReference type="EMBL" id="SCW21740.1"/>
    </source>
</evidence>
<protein>
    <submittedName>
        <fullName evidence="3">Uncharacterized protein</fullName>
    </submittedName>
</protein>
<evidence type="ECO:0000256" key="1">
    <source>
        <dbReference type="ARBA" id="ARBA00022452"/>
    </source>
</evidence>
<reference evidence="3" key="2">
    <citation type="submission" date="2016-10" db="EMBL/GenBank/DDBJ databases">
        <authorList>
            <person name="de Groot N.N."/>
        </authorList>
    </citation>
    <scope>NUCLEOTIDE SEQUENCE</scope>
    <source>
        <strain evidence="3">JFC0074</strain>
    </source>
</reference>
<sequence>MIQPIILFLFYIDAKILSNHSFLDNFHNQVQKNYYKLLYVEPIFKSLPVLNAVERLKSQEIIIHGINSYYLREKLIDLLNINKYKNQIASKDNIEQWVQAMKLSGFFNNVKFELFTDHSHQIVYIYVSPNPLLKTINIVGYKAKLIPSSYISYIFKEQIGKPINFLTLDEALKLIKKWYLDRGYSWTNIYVQYKNKEYNSITINIIEGIISHIDIIGFSQEKSINKIITDNTILEIIQVKPGYILNKHMLDKAISKLKQKKIALQCHYEVKYNTQISGTFRLIIHLEISNHRSTYIFGKALSISSNILDSVELSLYSLARDIILYKELYYNRIRNITSIINNNYTRSINRSITVDMSENDLNIYSFLFKANKHNEDYIYLHELYFNPILCIIDDALGFKHYVKHLGLYNSNFLINVRLSKAGPYLNLKHEILYIKLFKEFISQFYYGYFQGIDKYHYTPLPILLDQKHDNLLYYKNAILHKRGLFLGIKHEIKQLLYIAQQVNWHILIFERRLLQNNIRWTDLYRIHNLNFSVINTTSNFRQKSIQAFYGFFKLKIKFLYNYFYINPTHSFINCESTHFVPRTMIYLRKFIRISSNCTNKVIITIKKNIYLKKHWLLFHTKLINLIGSVNYLPYSEELLIITPQIIRGYSQETLDFPSRFAKFTVEYNVPIKKQHNFLLFIDYTINKSNNNVFKDYCVLLDNLTELQAKTWSTRISYGVGCQITIPFQQIPPLRFEYGYNIHHGQFLHLRINK</sequence>
<accession>A0A1G4NSV7</accession>
<dbReference type="RefSeq" id="YP_009313486.1">
    <property type="nucleotide sequence ID" value="NC_031657.1"/>
</dbReference>
<dbReference type="InterPro" id="IPR039910">
    <property type="entry name" value="D15-like"/>
</dbReference>
<dbReference type="AlphaFoldDB" id="A0A1G4NSV7"/>
<dbReference type="Gene3D" id="3.10.20.310">
    <property type="entry name" value="membrane protein fhac"/>
    <property type="match status" value="1"/>
</dbReference>
<proteinExistence type="predicted"/>
<geneLocation type="chloroplast" evidence="3"/>
<keyword evidence="3" id="KW-0934">Plastid</keyword>
<gene>
    <name evidence="3" type="primary">ORF_4</name>
    <name evidence="3" type="ORF">JFC0074_102</name>
</gene>
<dbReference type="PANTHER" id="PTHR12815">
    <property type="entry name" value="SORTING AND ASSEMBLY MACHINERY SAMM50 PROTEIN FAMILY MEMBER"/>
    <property type="match status" value="1"/>
</dbReference>
<dbReference type="PANTHER" id="PTHR12815:SF18">
    <property type="entry name" value="SORTING AND ASSEMBLY MACHINERY COMPONENT 50 HOMOLOG"/>
    <property type="match status" value="1"/>
</dbReference>